<sequence length="80" mass="9241">LCAYIHNNLNTRKLFICPNFEGKPISADLKNLKKLYESEQGLKIRYTHKLSAKILNPKTIKKTNIKLSHDSNFSGFIKYS</sequence>
<protein>
    <submittedName>
        <fullName evidence="1">Uncharacterized protein</fullName>
    </submittedName>
</protein>
<dbReference type="EMBL" id="HACA01002519">
    <property type="protein sequence ID" value="CDW19880.1"/>
    <property type="molecule type" value="Transcribed_RNA"/>
</dbReference>
<feature type="non-terminal residue" evidence="1">
    <location>
        <position position="1"/>
    </location>
</feature>
<evidence type="ECO:0000313" key="1">
    <source>
        <dbReference type="EMBL" id="CDW19880.1"/>
    </source>
</evidence>
<proteinExistence type="predicted"/>
<reference evidence="1" key="1">
    <citation type="submission" date="2014-05" db="EMBL/GenBank/DDBJ databases">
        <authorList>
            <person name="Chronopoulou M."/>
        </authorList>
    </citation>
    <scope>NUCLEOTIDE SEQUENCE</scope>
    <source>
        <tissue evidence="1">Whole organism</tissue>
    </source>
</reference>
<dbReference type="AlphaFoldDB" id="A0A0K2T267"/>
<accession>A0A0K2T267</accession>
<name>A0A0K2T267_LEPSM</name>
<organism evidence="1">
    <name type="scientific">Lepeophtheirus salmonis</name>
    <name type="common">Salmon louse</name>
    <name type="synonym">Caligus salmonis</name>
    <dbReference type="NCBI Taxonomy" id="72036"/>
    <lineage>
        <taxon>Eukaryota</taxon>
        <taxon>Metazoa</taxon>
        <taxon>Ecdysozoa</taxon>
        <taxon>Arthropoda</taxon>
        <taxon>Crustacea</taxon>
        <taxon>Multicrustacea</taxon>
        <taxon>Hexanauplia</taxon>
        <taxon>Copepoda</taxon>
        <taxon>Siphonostomatoida</taxon>
        <taxon>Caligidae</taxon>
        <taxon>Lepeophtheirus</taxon>
    </lineage>
</organism>